<dbReference type="GO" id="GO:0005576">
    <property type="term" value="C:extracellular region"/>
    <property type="evidence" value="ECO:0007669"/>
    <property type="project" value="UniProtKB-SubCell"/>
</dbReference>
<dbReference type="InterPro" id="IPR043504">
    <property type="entry name" value="Peptidase_S1_PA_chymotrypsin"/>
</dbReference>
<dbReference type="InterPro" id="IPR033116">
    <property type="entry name" value="TRYPSIN_SER"/>
</dbReference>
<dbReference type="InterPro" id="IPR018114">
    <property type="entry name" value="TRYPSIN_HIS"/>
</dbReference>
<feature type="domain" description="Peptidase S1" evidence="12">
    <location>
        <begin position="25"/>
        <end position="240"/>
    </location>
</feature>
<dbReference type="EC" id="3.4.21.4" evidence="9"/>
<dbReference type="SMART" id="SM00020">
    <property type="entry name" value="Tryp_SPc"/>
    <property type="match status" value="1"/>
</dbReference>
<evidence type="ECO:0000256" key="7">
    <source>
        <dbReference type="ARBA" id="ARBA00023157"/>
    </source>
</evidence>
<comment type="catalytic activity">
    <reaction evidence="8">
        <text>Preferential cleavage: Arg-|-Xaa, Lys-|-Xaa.</text>
        <dbReference type="EC" id="3.4.21.4"/>
    </reaction>
</comment>
<dbReference type="Pfam" id="PF00089">
    <property type="entry name" value="Trypsin"/>
    <property type="match status" value="1"/>
</dbReference>
<feature type="signal peptide" evidence="11">
    <location>
        <begin position="1"/>
        <end position="22"/>
    </location>
</feature>
<evidence type="ECO:0000256" key="9">
    <source>
        <dbReference type="ARBA" id="ARBA00038868"/>
    </source>
</evidence>
<dbReference type="FunFam" id="2.40.10.10:FF:000005">
    <property type="entry name" value="Serine protease 37"/>
    <property type="match status" value="1"/>
</dbReference>
<evidence type="ECO:0000256" key="6">
    <source>
        <dbReference type="ARBA" id="ARBA00023145"/>
    </source>
</evidence>
<dbReference type="CDD" id="cd00190">
    <property type="entry name" value="Tryp_SPc"/>
    <property type="match status" value="1"/>
</dbReference>
<reference evidence="13" key="1">
    <citation type="submission" date="2009-05" db="EMBL/GenBank/DDBJ databases">
        <title>Anoplopoma fimbria ESTs and full-length cDNAs.</title>
        <authorList>
            <person name="Messmer A."/>
            <person name="Rondeau E."/>
            <person name="Sanderson D."/>
            <person name="Cooper G."/>
            <person name="Leong J."/>
            <person name="Koop B.F."/>
        </authorList>
    </citation>
    <scope>NUCLEOTIDE SEQUENCE</scope>
    <source>
        <tissue evidence="13">Brain</tissue>
    </source>
</reference>
<dbReference type="PANTHER" id="PTHR24271:SF81">
    <property type="entry name" value="GRANZYME B"/>
    <property type="match status" value="1"/>
</dbReference>
<keyword evidence="2 10" id="KW-0645">Protease</keyword>
<dbReference type="InterPro" id="IPR001314">
    <property type="entry name" value="Peptidase_S1A"/>
</dbReference>
<evidence type="ECO:0000256" key="1">
    <source>
        <dbReference type="ARBA" id="ARBA00004239"/>
    </source>
</evidence>
<evidence type="ECO:0000259" key="12">
    <source>
        <dbReference type="PROSITE" id="PS50240"/>
    </source>
</evidence>
<evidence type="ECO:0000256" key="10">
    <source>
        <dbReference type="RuleBase" id="RU363034"/>
    </source>
</evidence>
<evidence type="ECO:0000256" key="8">
    <source>
        <dbReference type="ARBA" id="ARBA00036320"/>
    </source>
</evidence>
<dbReference type="GO" id="GO:0004252">
    <property type="term" value="F:serine-type endopeptidase activity"/>
    <property type="evidence" value="ECO:0007669"/>
    <property type="project" value="UniProtKB-EC"/>
</dbReference>
<evidence type="ECO:0000256" key="5">
    <source>
        <dbReference type="ARBA" id="ARBA00022825"/>
    </source>
</evidence>
<evidence type="ECO:0000313" key="13">
    <source>
        <dbReference type="EMBL" id="ACQ58918.1"/>
    </source>
</evidence>
<dbReference type="MEROPS" id="S01.030"/>
<dbReference type="GO" id="GO:0006508">
    <property type="term" value="P:proteolysis"/>
    <property type="evidence" value="ECO:0007669"/>
    <property type="project" value="UniProtKB-KW"/>
</dbReference>
<dbReference type="EMBL" id="BT083211">
    <property type="protein sequence ID" value="ACQ58918.1"/>
    <property type="molecule type" value="mRNA"/>
</dbReference>
<protein>
    <recommendedName>
        <fullName evidence="9">trypsin</fullName>
        <ecNumber evidence="9">3.4.21.4</ecNumber>
    </recommendedName>
</protein>
<dbReference type="PROSITE" id="PS50240">
    <property type="entry name" value="TRYPSIN_DOM"/>
    <property type="match status" value="1"/>
</dbReference>
<dbReference type="PROSITE" id="PS00134">
    <property type="entry name" value="TRYPSIN_HIS"/>
    <property type="match status" value="1"/>
</dbReference>
<dbReference type="Gene3D" id="2.40.10.10">
    <property type="entry name" value="Trypsin-like serine proteases"/>
    <property type="match status" value="2"/>
</dbReference>
<dbReference type="PANTHER" id="PTHR24271">
    <property type="entry name" value="KALLIKREIN-RELATED"/>
    <property type="match status" value="1"/>
</dbReference>
<organism evidence="13">
    <name type="scientific">Anoplopoma fimbria</name>
    <name type="common">Sablefish</name>
    <dbReference type="NCBI Taxonomy" id="229290"/>
    <lineage>
        <taxon>Eukaryota</taxon>
        <taxon>Metazoa</taxon>
        <taxon>Chordata</taxon>
        <taxon>Craniata</taxon>
        <taxon>Vertebrata</taxon>
        <taxon>Euteleostomi</taxon>
        <taxon>Actinopterygii</taxon>
        <taxon>Neopterygii</taxon>
        <taxon>Teleostei</taxon>
        <taxon>Neoteleostei</taxon>
        <taxon>Acanthomorphata</taxon>
        <taxon>Eupercaria</taxon>
        <taxon>Perciformes</taxon>
        <taxon>Cottioidei</taxon>
        <taxon>Anoplopomatales</taxon>
        <taxon>Anoplopomatidae</taxon>
        <taxon>Anoplopoma</taxon>
    </lineage>
</organism>
<comment type="subcellular location">
    <subcellularLocation>
        <location evidence="1">Secreted</location>
        <location evidence="1">Extracellular space</location>
    </subcellularLocation>
</comment>
<proteinExistence type="evidence at transcript level"/>
<dbReference type="AlphaFoldDB" id="C3KJU6"/>
<keyword evidence="5 10" id="KW-0720">Serine protease</keyword>
<evidence type="ECO:0000256" key="3">
    <source>
        <dbReference type="ARBA" id="ARBA00022729"/>
    </source>
</evidence>
<evidence type="ECO:0000256" key="2">
    <source>
        <dbReference type="ARBA" id="ARBA00022670"/>
    </source>
</evidence>
<feature type="chain" id="PRO_5002928982" description="trypsin" evidence="11">
    <location>
        <begin position="23"/>
        <end position="242"/>
    </location>
</feature>
<dbReference type="InterPro" id="IPR009003">
    <property type="entry name" value="Peptidase_S1_PA"/>
</dbReference>
<keyword evidence="6" id="KW-0865">Zymogen</keyword>
<gene>
    <name evidence="13" type="primary">NKP1</name>
</gene>
<dbReference type="PRINTS" id="PR00722">
    <property type="entry name" value="CHYMOTRYPSIN"/>
</dbReference>
<accession>C3KJU6</accession>
<evidence type="ECO:0000256" key="11">
    <source>
        <dbReference type="SAM" id="SignalP"/>
    </source>
</evidence>
<dbReference type="SUPFAM" id="SSF50494">
    <property type="entry name" value="Trypsin-like serine proteases"/>
    <property type="match status" value="1"/>
</dbReference>
<keyword evidence="7" id="KW-1015">Disulfide bond</keyword>
<evidence type="ECO:0000256" key="4">
    <source>
        <dbReference type="ARBA" id="ARBA00022801"/>
    </source>
</evidence>
<name>C3KJU6_ANOFI</name>
<sequence length="242" mass="26855">MFIHCDLLILMLVLTLDGRVHTGEIIGGHEAVPHSRPYMVLVEGYHEDGSTIYCGGFLLNEEFVVTAAHCRARFYNILLGLHDHRKKEGIQRLCVKQEYQHEDFNTNDFNNDIMLLKLSSKAHFNNNVKPIALAGKDDVNLPKACFTSGWGATGKINTYMSPVLREINVTLVDNEGCARANLYCAEGEDGPSIGDSGGPLVCEDETAYGVVCAAFGHGSNENKSYTKIPEFRDWIDSIMNKL</sequence>
<dbReference type="InterPro" id="IPR001254">
    <property type="entry name" value="Trypsin_dom"/>
</dbReference>
<keyword evidence="3 11" id="KW-0732">Signal</keyword>
<dbReference type="PROSITE" id="PS00135">
    <property type="entry name" value="TRYPSIN_SER"/>
    <property type="match status" value="1"/>
</dbReference>
<keyword evidence="4 10" id="KW-0378">Hydrolase</keyword>